<dbReference type="EMBL" id="BPQV01000016">
    <property type="protein sequence ID" value="GJE29542.1"/>
    <property type="molecule type" value="Genomic_DNA"/>
</dbReference>
<dbReference type="RefSeq" id="WP_238314206.1">
    <property type="nucleotide sequence ID" value="NZ_BPQV01000016.1"/>
</dbReference>
<sequence length="69" mass="7406">MATASQIQTVAAMSEAEVAAIAYLEAAEGDTKRALAFAIEDLLRVEQDLAEMRRAVSQGYVRAGRPEHG</sequence>
<protein>
    <submittedName>
        <fullName evidence="1">Uncharacterized protein</fullName>
    </submittedName>
</protein>
<evidence type="ECO:0000313" key="2">
    <source>
        <dbReference type="Proteomes" id="UP001055156"/>
    </source>
</evidence>
<evidence type="ECO:0000313" key="1">
    <source>
        <dbReference type="EMBL" id="GJE29542.1"/>
    </source>
</evidence>
<keyword evidence="2" id="KW-1185">Reference proteome</keyword>
<proteinExistence type="predicted"/>
<reference evidence="1" key="2">
    <citation type="submission" date="2021-08" db="EMBL/GenBank/DDBJ databases">
        <authorList>
            <person name="Tani A."/>
            <person name="Ola A."/>
            <person name="Ogura Y."/>
            <person name="Katsura K."/>
            <person name="Hayashi T."/>
        </authorList>
    </citation>
    <scope>NUCLEOTIDE SEQUENCE</scope>
    <source>
        <strain evidence="1">NBRC 15689</strain>
    </source>
</reference>
<comment type="caution">
    <text evidence="1">The sequence shown here is derived from an EMBL/GenBank/DDBJ whole genome shotgun (WGS) entry which is preliminary data.</text>
</comment>
<dbReference type="Proteomes" id="UP001055156">
    <property type="component" value="Unassembled WGS sequence"/>
</dbReference>
<reference evidence="1" key="1">
    <citation type="journal article" date="2021" name="Front. Microbiol.">
        <title>Comprehensive Comparative Genomics and Phenotyping of Methylobacterium Species.</title>
        <authorList>
            <person name="Alessa O."/>
            <person name="Ogura Y."/>
            <person name="Fujitani Y."/>
            <person name="Takami H."/>
            <person name="Hayashi T."/>
            <person name="Sahin N."/>
            <person name="Tani A."/>
        </authorList>
    </citation>
    <scope>NUCLEOTIDE SEQUENCE</scope>
    <source>
        <strain evidence="1">NBRC 15689</strain>
    </source>
</reference>
<organism evidence="1 2">
    <name type="scientific">Methylobacterium organophilum</name>
    <dbReference type="NCBI Taxonomy" id="410"/>
    <lineage>
        <taxon>Bacteria</taxon>
        <taxon>Pseudomonadati</taxon>
        <taxon>Pseudomonadota</taxon>
        <taxon>Alphaproteobacteria</taxon>
        <taxon>Hyphomicrobiales</taxon>
        <taxon>Methylobacteriaceae</taxon>
        <taxon>Methylobacterium</taxon>
    </lineage>
</organism>
<name>A0ABQ4THP2_METOR</name>
<gene>
    <name evidence="1" type="ORF">LKMONMHP_4424</name>
</gene>
<accession>A0ABQ4THP2</accession>